<evidence type="ECO:0000256" key="3">
    <source>
        <dbReference type="ARBA" id="ARBA00022723"/>
    </source>
</evidence>
<dbReference type="InterPro" id="IPR002397">
    <property type="entry name" value="Cyt_P450_B"/>
</dbReference>
<dbReference type="GO" id="GO:0020037">
    <property type="term" value="F:heme binding"/>
    <property type="evidence" value="ECO:0007669"/>
    <property type="project" value="InterPro"/>
</dbReference>
<keyword evidence="6" id="KW-0503">Monooxygenase</keyword>
<evidence type="ECO:0000313" key="8">
    <source>
        <dbReference type="EMBL" id="CAB4893918.1"/>
    </source>
</evidence>
<dbReference type="InterPro" id="IPR036396">
    <property type="entry name" value="Cyt_P450_sf"/>
</dbReference>
<dbReference type="Gene3D" id="1.10.630.10">
    <property type="entry name" value="Cytochrome P450"/>
    <property type="match status" value="1"/>
</dbReference>
<evidence type="ECO:0000313" key="10">
    <source>
        <dbReference type="EMBL" id="CAB5011530.1"/>
    </source>
</evidence>
<protein>
    <submittedName>
        <fullName evidence="7">Unannotated protein</fullName>
    </submittedName>
</protein>
<dbReference type="GO" id="GO:0006707">
    <property type="term" value="P:cholesterol catabolic process"/>
    <property type="evidence" value="ECO:0007669"/>
    <property type="project" value="TreeGrafter"/>
</dbReference>
<dbReference type="EMBL" id="CAFBMM010000001">
    <property type="protein sequence ID" value="CAB4893918.1"/>
    <property type="molecule type" value="Genomic_DNA"/>
</dbReference>
<dbReference type="GO" id="GO:0008395">
    <property type="term" value="F:steroid hydroxylase activity"/>
    <property type="evidence" value="ECO:0007669"/>
    <property type="project" value="TreeGrafter"/>
</dbReference>
<evidence type="ECO:0000313" key="9">
    <source>
        <dbReference type="EMBL" id="CAB4968310.1"/>
    </source>
</evidence>
<dbReference type="PRINTS" id="PR00359">
    <property type="entry name" value="BP450"/>
</dbReference>
<evidence type="ECO:0000256" key="6">
    <source>
        <dbReference type="ARBA" id="ARBA00023033"/>
    </source>
</evidence>
<reference evidence="7" key="1">
    <citation type="submission" date="2020-05" db="EMBL/GenBank/DDBJ databases">
        <authorList>
            <person name="Chiriac C."/>
            <person name="Salcher M."/>
            <person name="Ghai R."/>
            <person name="Kavagutti S V."/>
        </authorList>
    </citation>
    <scope>NUCLEOTIDE SEQUENCE</scope>
</reference>
<keyword evidence="5" id="KW-0408">Iron</keyword>
<evidence type="ECO:0000313" key="7">
    <source>
        <dbReference type="EMBL" id="CAB4727687.1"/>
    </source>
</evidence>
<organism evidence="7">
    <name type="scientific">freshwater metagenome</name>
    <dbReference type="NCBI Taxonomy" id="449393"/>
    <lineage>
        <taxon>unclassified sequences</taxon>
        <taxon>metagenomes</taxon>
        <taxon>ecological metagenomes</taxon>
    </lineage>
</organism>
<dbReference type="EMBL" id="CAFBPQ010000001">
    <property type="protein sequence ID" value="CAB5011530.1"/>
    <property type="molecule type" value="Genomic_DNA"/>
</dbReference>
<evidence type="ECO:0000256" key="2">
    <source>
        <dbReference type="ARBA" id="ARBA00022617"/>
    </source>
</evidence>
<dbReference type="PANTHER" id="PTHR46696">
    <property type="entry name" value="P450, PUTATIVE (EUROFUNG)-RELATED"/>
    <property type="match status" value="1"/>
</dbReference>
<dbReference type="SUPFAM" id="SSF48264">
    <property type="entry name" value="Cytochrome P450"/>
    <property type="match status" value="1"/>
</dbReference>
<evidence type="ECO:0000256" key="1">
    <source>
        <dbReference type="ARBA" id="ARBA00010617"/>
    </source>
</evidence>
<dbReference type="EMBL" id="CAEZYK010000063">
    <property type="protein sequence ID" value="CAB4727687.1"/>
    <property type="molecule type" value="Genomic_DNA"/>
</dbReference>
<evidence type="ECO:0000256" key="5">
    <source>
        <dbReference type="ARBA" id="ARBA00023004"/>
    </source>
</evidence>
<dbReference type="InterPro" id="IPR001128">
    <property type="entry name" value="Cyt_P450"/>
</dbReference>
<dbReference type="AlphaFoldDB" id="A0A6J6RZ86"/>
<proteinExistence type="inferred from homology"/>
<dbReference type="GO" id="GO:0005506">
    <property type="term" value="F:iron ion binding"/>
    <property type="evidence" value="ECO:0007669"/>
    <property type="project" value="InterPro"/>
</dbReference>
<gene>
    <name evidence="7" type="ORF">UFOPK2683_01080</name>
    <name evidence="8" type="ORF">UFOPK3605_00079</name>
    <name evidence="9" type="ORF">UFOPK3897_00083</name>
    <name evidence="10" type="ORF">UFOPK4121_00076</name>
</gene>
<dbReference type="FunFam" id="1.10.630.10:FF:000018">
    <property type="entry name" value="Cytochrome P450 monooxygenase"/>
    <property type="match status" value="1"/>
</dbReference>
<dbReference type="PANTHER" id="PTHR46696:SF4">
    <property type="entry name" value="BIOTIN BIOSYNTHESIS CYTOCHROME P450"/>
    <property type="match status" value="1"/>
</dbReference>
<name>A0A6J6RZ86_9ZZZZ</name>
<keyword evidence="3" id="KW-0479">Metal-binding</keyword>
<dbReference type="GO" id="GO:0036199">
    <property type="term" value="F:cholest-4-en-3-one 26-monooxygenase activity"/>
    <property type="evidence" value="ECO:0007669"/>
    <property type="project" value="TreeGrafter"/>
</dbReference>
<accession>A0A6J6RZ86</accession>
<dbReference type="CDD" id="cd11033">
    <property type="entry name" value="CYP142-like"/>
    <property type="match status" value="1"/>
</dbReference>
<evidence type="ECO:0000256" key="4">
    <source>
        <dbReference type="ARBA" id="ARBA00023002"/>
    </source>
</evidence>
<dbReference type="EMBL" id="CAFBOF010000001">
    <property type="protein sequence ID" value="CAB4968310.1"/>
    <property type="molecule type" value="Genomic_DNA"/>
</dbReference>
<dbReference type="Pfam" id="PF00067">
    <property type="entry name" value="p450"/>
    <property type="match status" value="1"/>
</dbReference>
<keyword evidence="4" id="KW-0560">Oxidoreductase</keyword>
<sequence length="404" mass="46203">MASNEINYWDKDRFVDSVPHDWFTQMRQSAPVAWHEGIDGQAGFWSVTNYDDVVTVGRDYENFSSAEGLVFMFDSEPEHLEQQRMLMLNMDPPMHTRYRRLINKGFTPRMVAELESTMRERTNDIIDRIAEKGSCDFVVDVAAELPLQVIADLMGVPQEDRHKLFDWSNEMIGSDDPEYGVTEEIAAQAMMDLYSYASELAVQKRADPHDDLISVLSSASVDGEKLTEIEIDLFFLILTVAGNETTRNLISHGMVALLENPEQLARLRENRDLLPGAVEEMLRWATPVMHFRRTATKDLILGGQQIKAGDKVVIWYISANRDEKYFDDPFVFDIERTPNEHVSFGGGGPHFCLGSNLARREIYVMFDTILDRMHDIKLDGDISRLRSNFINGLKHIPITFKADK</sequence>
<keyword evidence="2" id="KW-0349">Heme</keyword>
<comment type="similarity">
    <text evidence="1">Belongs to the cytochrome P450 family.</text>
</comment>